<dbReference type="Gene3D" id="2.130.10.10">
    <property type="entry name" value="YVTN repeat-like/Quinoprotein amine dehydrogenase"/>
    <property type="match status" value="3"/>
</dbReference>
<evidence type="ECO:0000313" key="5">
    <source>
        <dbReference type="EMBL" id="UWQ59347.1"/>
    </source>
</evidence>
<evidence type="ECO:0000313" key="6">
    <source>
        <dbReference type="Proteomes" id="UP001058184"/>
    </source>
</evidence>
<protein>
    <recommendedName>
        <fullName evidence="4">Novel STAND NTPase 1 domain-containing protein</fullName>
    </recommendedName>
</protein>
<accession>A0ABY5WYE2</accession>
<dbReference type="InterPro" id="IPR011047">
    <property type="entry name" value="Quinoprotein_ADH-like_sf"/>
</dbReference>
<dbReference type="InterPro" id="IPR015943">
    <property type="entry name" value="WD40/YVTN_repeat-like_dom_sf"/>
</dbReference>
<feature type="repeat" description="WD" evidence="3">
    <location>
        <begin position="1140"/>
        <end position="1172"/>
    </location>
</feature>
<gene>
    <name evidence="5" type="ORF">K3722_04250</name>
</gene>
<organism evidence="5 6">
    <name type="scientific">Leisingera caerulea</name>
    <name type="common">Phaeobacter caeruleus</name>
    <dbReference type="NCBI Taxonomy" id="506591"/>
    <lineage>
        <taxon>Bacteria</taxon>
        <taxon>Pseudomonadati</taxon>
        <taxon>Pseudomonadota</taxon>
        <taxon>Alphaproteobacteria</taxon>
        <taxon>Rhodobacterales</taxon>
        <taxon>Roseobacteraceae</taxon>
        <taxon>Leisingera</taxon>
    </lineage>
</organism>
<dbReference type="Proteomes" id="UP001058184">
    <property type="component" value="Chromosome"/>
</dbReference>
<reference evidence="5" key="1">
    <citation type="submission" date="2021-08" db="EMBL/GenBank/DDBJ databases">
        <authorList>
            <person name="Nwanade C."/>
            <person name="Wang M."/>
            <person name="Masoudi A."/>
            <person name="Yu Z."/>
            <person name="Liu J."/>
        </authorList>
    </citation>
    <scope>NUCLEOTIDE SEQUENCE</scope>
    <source>
        <strain evidence="5">S141</strain>
    </source>
</reference>
<dbReference type="SUPFAM" id="SSF50998">
    <property type="entry name" value="Quinoprotein alcohol dehydrogenase-like"/>
    <property type="match status" value="1"/>
</dbReference>
<feature type="repeat" description="WD" evidence="3">
    <location>
        <begin position="1217"/>
        <end position="1258"/>
    </location>
</feature>
<dbReference type="PROSITE" id="PS00678">
    <property type="entry name" value="WD_REPEATS_1"/>
    <property type="match status" value="1"/>
</dbReference>
<feature type="repeat" description="WD" evidence="3">
    <location>
        <begin position="823"/>
        <end position="857"/>
    </location>
</feature>
<name>A0ABY5WYE2_LEICA</name>
<keyword evidence="6" id="KW-1185">Reference proteome</keyword>
<sequence length="1339" mass="147643">MEQVLSNTPYPGLPAFSRHQYDIFFGRDDHIDAIIEKLGASNFLCVTGSSGCGKSSLARTGLFNALEAGFLHGQGSDWVICDFSPGDAPIGRLVHGLAHGIVLYDELTQPTGEEHEKIEELEAFLRNHIDNVSSDLNPAADQITLLGDRPVIILVDQFEELFRFAQHDRHEAARFVDILLKTAQAKSRIFVVITVRTEELSKCGRYPGLTEAINSGQFLTPTLDRFQLQEAIEGPIRLFGGRIEPQLTMRILNDLEREMDKLPLMQHALKLLWQKKLDEDPDKAPVIGMSDFDELFHLVQDAHSRKGERRSALREVMSNRLDGIYNSLPQNLKQVAARAFCALTNVASQRRDIRNALYMRELAEIVNVDVEIAVALVRKFSEGDTGYLRCDGTLDAKTNPKIDVTHECVLRLWSRLQERWLPVEIKNGQILKEIARRAYRRKEAQQGRTGWLARLFDDRLLRDSELDGYENWWGEAKPNAAWAQRYLDDVNEEILRTRDEENDILRKVHFADVQKFMRESRTTARQRDLLKKVGVATAVVVVLLGGAYYLFDKARNEKLLAESETRAAATYAVAALDPSVLNPTPTETVAFGMNVVSAATRSKVSDETLVLARNKLWFANFHSYERRRLQHQSGKAGDVYAADFFDDGGRVVTLTRFPELRIWDLENPGRSERTINYLDALSVQDGGRQEGRSMRVAPDGKTAAIGTWHGAVAVIDLGTGEVRELHPGPNEDVAADVLDLSFSLDGTRLAASSFDGTVRTWIKSGSGGLDAWQSHRDFKYPYSVWSVGLNRDGRFLGAGLRNGMVCLTTMQGSNPEPVCDGSGHVQNQAVKALAFHPDDDYMVSAGNDDNAVMWSVSRVSDGSREFSILKAGPVIWHESDVWDITFDKSGNYIVTISWDGSIRVFDATTWKPLQNLRGHTAATRTVRFDPTSQYLISAAMDNTARVWSPFASLGANADFSHRFPRSQDDGAHRVVRSLAFGPNAEWVALTDGRDVFLKPAKGPIRSLVAQRNSQSPRPKYTQVDTGRQGTIAAADAAPEIKLWKPSNSGQGWDALTLVLEIDGLKGRMLGRPVAVGPNDDRVAVGLAFGPDHRARYAVAVCKIPPDARSRSCTGPFLEIPMVTDEIVSSDCRANRPRPNALAFSPDGSLLAIGAQDCTVRIYDVSGDTLAQKATLTGHVGAITALKVSDDGSKVISAAADHSARVMPMDGSPHMQLVGPHTSSLTGARLSPSGRHAITVSKDENLIVWDTASGNHVTILESHQSTILDLDLAEDADGNLLIATGSQNGELVVMPFFEGTQDLREFSRLNLIPVFGEAALDDLIEAPDKPTATSSGLTDD</sequence>
<dbReference type="InterPro" id="IPR049052">
    <property type="entry name" value="nSTAND1"/>
</dbReference>
<dbReference type="PANTHER" id="PTHR19848">
    <property type="entry name" value="WD40 REPEAT PROTEIN"/>
    <property type="match status" value="1"/>
</dbReference>
<evidence type="ECO:0000256" key="2">
    <source>
        <dbReference type="ARBA" id="ARBA00022737"/>
    </source>
</evidence>
<dbReference type="Pfam" id="PF00400">
    <property type="entry name" value="WD40"/>
    <property type="match status" value="7"/>
</dbReference>
<feature type="repeat" description="WD" evidence="3">
    <location>
        <begin position="737"/>
        <end position="761"/>
    </location>
</feature>
<feature type="repeat" description="WD" evidence="3">
    <location>
        <begin position="874"/>
        <end position="915"/>
    </location>
</feature>
<dbReference type="PROSITE" id="PS50294">
    <property type="entry name" value="WD_REPEATS_REGION"/>
    <property type="match status" value="1"/>
</dbReference>
<evidence type="ECO:0000256" key="3">
    <source>
        <dbReference type="PROSITE-ProRule" id="PRU00221"/>
    </source>
</evidence>
<feature type="repeat" description="WD" evidence="3">
    <location>
        <begin position="916"/>
        <end position="948"/>
    </location>
</feature>
<feature type="domain" description="Novel STAND NTPase 1" evidence="4">
    <location>
        <begin position="9"/>
        <end position="443"/>
    </location>
</feature>
<dbReference type="InterPro" id="IPR027417">
    <property type="entry name" value="P-loop_NTPase"/>
</dbReference>
<dbReference type="PROSITE" id="PS50082">
    <property type="entry name" value="WD_REPEATS_2"/>
    <property type="match status" value="7"/>
</dbReference>
<dbReference type="SUPFAM" id="SSF52540">
    <property type="entry name" value="P-loop containing nucleoside triphosphate hydrolases"/>
    <property type="match status" value="1"/>
</dbReference>
<dbReference type="RefSeq" id="WP_260003264.1">
    <property type="nucleotide sequence ID" value="NZ_CP081078.1"/>
</dbReference>
<dbReference type="Pfam" id="PF20703">
    <property type="entry name" value="nSTAND1"/>
    <property type="match status" value="1"/>
</dbReference>
<evidence type="ECO:0000259" key="4">
    <source>
        <dbReference type="Pfam" id="PF20703"/>
    </source>
</evidence>
<proteinExistence type="predicted"/>
<dbReference type="PANTHER" id="PTHR19848:SF8">
    <property type="entry name" value="F-BOX AND WD REPEAT DOMAIN CONTAINING 7"/>
    <property type="match status" value="1"/>
</dbReference>
<keyword evidence="2" id="KW-0677">Repeat</keyword>
<evidence type="ECO:0000256" key="1">
    <source>
        <dbReference type="ARBA" id="ARBA00022574"/>
    </source>
</evidence>
<dbReference type="InterPro" id="IPR019775">
    <property type="entry name" value="WD40_repeat_CS"/>
</dbReference>
<dbReference type="Gene3D" id="3.40.50.300">
    <property type="entry name" value="P-loop containing nucleotide triphosphate hydrolases"/>
    <property type="match status" value="1"/>
</dbReference>
<feature type="repeat" description="WD" evidence="3">
    <location>
        <begin position="1175"/>
        <end position="1205"/>
    </location>
</feature>
<dbReference type="SMART" id="SM00320">
    <property type="entry name" value="WD40"/>
    <property type="match status" value="10"/>
</dbReference>
<dbReference type="EMBL" id="CP081078">
    <property type="protein sequence ID" value="UWQ59347.1"/>
    <property type="molecule type" value="Genomic_DNA"/>
</dbReference>
<dbReference type="InterPro" id="IPR001680">
    <property type="entry name" value="WD40_rpt"/>
</dbReference>
<keyword evidence="1 3" id="KW-0853">WD repeat</keyword>